<feature type="compositionally biased region" description="Low complexity" evidence="1">
    <location>
        <begin position="451"/>
        <end position="462"/>
    </location>
</feature>
<dbReference type="PANTHER" id="PTHR11439:SF483">
    <property type="entry name" value="PEPTIDE SYNTHASE GLIP-LIKE, PUTATIVE (AFU_ORTHOLOGUE AFUA_3G12920)-RELATED"/>
    <property type="match status" value="1"/>
</dbReference>
<feature type="compositionally biased region" description="Polar residues" evidence="1">
    <location>
        <begin position="425"/>
        <end position="442"/>
    </location>
</feature>
<comment type="caution">
    <text evidence="2">The sequence shown here is derived from an EMBL/GenBank/DDBJ whole genome shotgun (WGS) entry which is preliminary data.</text>
</comment>
<feature type="compositionally biased region" description="Polar residues" evidence="1">
    <location>
        <begin position="472"/>
        <end position="484"/>
    </location>
</feature>
<feature type="region of interest" description="Disordered" evidence="1">
    <location>
        <begin position="283"/>
        <end position="322"/>
    </location>
</feature>
<sequence>MLFLSTVITSRFPSTNNHLRNSSILRQQTTIHDGRVNVQPVQGRQTSFAAEEGHMARQCLKPKRKRDATLFRDKVLLVKAHGNAYQANDLDAYDSDGDDFSTAKAVLMATLSSYGSDVLSKVPHSENTHTDMLNQSVQETSYSEQTHLVNYPEDEIHSDSNIIMYSRKSKGKDIVNNVAQASNATVITPGMYKLDPVTLPTKDKNNRKTHIYYLKHTMEQAAILKEIIKQAKSLNPLDSASYSACKCVKLIQELLGYVRDTCPNIDKPSEKLVAVTPINKNKTIRSSQSTKSSRSKSTDNTKNDRILQISSSTQKKNKVQDHSRIVKSCLNKPNFVDEPSENENVQHSKLNTNFELICVKCNSSMFDARHELCFLEFVSDMNASSKSKITATNKVPLKEPIPLNVDTQEYLVTKVYTRRPKVPKTNGSNSKPKIAKSVNSNKMKPGTSRGSNTSVAPSSSSSVDLRLSTTPAISSSGLVPNSIPQKPCIPPPRDDWDWRKVKTIWDLLFQPMFNEYFNPSTIVVSLVPVAAAPRAVDLADSPVSTLIDQDAASTSIPSTQEQEHYPIISQGFEESPKTPHFHDDPLYESLHEDLTSQGPSSNVRPIHTPFESLGRWTKDHPIANVIGDPSRSVSTRKQLQSDAMWRYFNAFLTFVEQNNFKQAMTEPSWIDAVQEEIHEFERLQVWELVSCPDKVMQEEGINFEESFEAFARIEAIRIFVANAANKNMTIFQMDVKTTFLNNEIKEQAKPTKKHLNAVKRIFRYLKGTINMGLWYSKDTSMSLTAYANADHVGCQDTRCSTSGSTQFNNLVSWSSKKQKSTVILSTEAEYIALSGCCTQILWMRSQLTDYGFQFNKILLYCDKKSTIALCCNNVQHSREKHIDNLVILGNPSQSPILLLIKCINLEELLLLSSTEVYLERHLHASPKLATFPVSPKEPTRKSKRVKRPAKKSTNAPTIGVVVRDTPVMSLSKKKEKKKNKLKVKLNLREGIKTTSIMIMTQVVKAMVKRVTVENDEEVEDDREEKEDEFVKTPSNYNSTDDEDETNVESKVKDKAEGDEDKGMDYTTNQLDDDVDVRLNEPVNADEGFIQKEVPVSVITESSPQSLPFFTPLPPQATPTSPPTTKATNPLSTLLNFASVFQFNNKVSALEKEVSKLKKDDLLNTQVTGLSTYEDAASLTEFELKKILIDKMDESQSYLTAAEHRECYDGLIKSYDLDKNRGLKKRKKSKDAKPTKGPKTKESKSGSSKGTKSQSKSSRESVYADEPEFEVADSNMT</sequence>
<dbReference type="AlphaFoldDB" id="A0A6L2LGQ2"/>
<feature type="compositionally biased region" description="Basic and acidic residues" evidence="1">
    <location>
        <begin position="1230"/>
        <end position="1243"/>
    </location>
</feature>
<feature type="region of interest" description="Disordered" evidence="1">
    <location>
        <begin position="472"/>
        <end position="491"/>
    </location>
</feature>
<name>A0A6L2LGQ2_TANCI</name>
<accession>A0A6L2LGQ2</accession>
<proteinExistence type="predicted"/>
<organism evidence="2">
    <name type="scientific">Tanacetum cinerariifolium</name>
    <name type="common">Dalmatian daisy</name>
    <name type="synonym">Chrysanthemum cinerariifolium</name>
    <dbReference type="NCBI Taxonomy" id="118510"/>
    <lineage>
        <taxon>Eukaryota</taxon>
        <taxon>Viridiplantae</taxon>
        <taxon>Streptophyta</taxon>
        <taxon>Embryophyta</taxon>
        <taxon>Tracheophyta</taxon>
        <taxon>Spermatophyta</taxon>
        <taxon>Magnoliopsida</taxon>
        <taxon>eudicotyledons</taxon>
        <taxon>Gunneridae</taxon>
        <taxon>Pentapetalae</taxon>
        <taxon>asterids</taxon>
        <taxon>campanulids</taxon>
        <taxon>Asterales</taxon>
        <taxon>Asteraceae</taxon>
        <taxon>Asteroideae</taxon>
        <taxon>Anthemideae</taxon>
        <taxon>Anthemidinae</taxon>
        <taxon>Tanacetum</taxon>
    </lineage>
</organism>
<feature type="compositionally biased region" description="Basic and acidic residues" evidence="1">
    <location>
        <begin position="296"/>
        <end position="305"/>
    </location>
</feature>
<feature type="compositionally biased region" description="Basic residues" evidence="1">
    <location>
        <begin position="941"/>
        <end position="950"/>
    </location>
</feature>
<evidence type="ECO:0000256" key="1">
    <source>
        <dbReference type="SAM" id="MobiDB-lite"/>
    </source>
</evidence>
<feature type="region of interest" description="Disordered" evidence="1">
    <location>
        <begin position="932"/>
        <end position="957"/>
    </location>
</feature>
<feature type="region of interest" description="Disordered" evidence="1">
    <location>
        <begin position="1221"/>
        <end position="1276"/>
    </location>
</feature>
<feature type="region of interest" description="Disordered" evidence="1">
    <location>
        <begin position="418"/>
        <end position="464"/>
    </location>
</feature>
<feature type="compositionally biased region" description="Basic and acidic residues" evidence="1">
    <location>
        <begin position="1047"/>
        <end position="1063"/>
    </location>
</feature>
<protein>
    <submittedName>
        <fullName evidence="2">Uncharacterized mitochondrial protein AtMg00810-like</fullName>
    </submittedName>
</protein>
<gene>
    <name evidence="2" type="ORF">Tci_032207</name>
</gene>
<dbReference type="EMBL" id="BKCJ010004302">
    <property type="protein sequence ID" value="GEU60229.1"/>
    <property type="molecule type" value="Genomic_DNA"/>
</dbReference>
<feature type="compositionally biased region" description="Low complexity" evidence="1">
    <location>
        <begin position="1244"/>
        <end position="1255"/>
    </location>
</feature>
<dbReference type="CDD" id="cd09272">
    <property type="entry name" value="RNase_HI_RT_Ty1"/>
    <property type="match status" value="1"/>
</dbReference>
<evidence type="ECO:0000313" key="2">
    <source>
        <dbReference type="EMBL" id="GEU60229.1"/>
    </source>
</evidence>
<reference evidence="2" key="1">
    <citation type="journal article" date="2019" name="Sci. Rep.">
        <title>Draft genome of Tanacetum cinerariifolium, the natural source of mosquito coil.</title>
        <authorList>
            <person name="Yamashiro T."/>
            <person name="Shiraishi A."/>
            <person name="Satake H."/>
            <person name="Nakayama K."/>
        </authorList>
    </citation>
    <scope>NUCLEOTIDE SEQUENCE</scope>
</reference>
<dbReference type="PANTHER" id="PTHR11439">
    <property type="entry name" value="GAG-POL-RELATED RETROTRANSPOSON"/>
    <property type="match status" value="1"/>
</dbReference>
<feature type="region of interest" description="Disordered" evidence="1">
    <location>
        <begin position="1014"/>
        <end position="1067"/>
    </location>
</feature>
<feature type="compositionally biased region" description="Acidic residues" evidence="1">
    <location>
        <begin position="1014"/>
        <end position="1027"/>
    </location>
</feature>